<organism evidence="1 2">
    <name type="scientific">Bacteroides caccae</name>
    <dbReference type="NCBI Taxonomy" id="47678"/>
    <lineage>
        <taxon>Bacteria</taxon>
        <taxon>Pseudomonadati</taxon>
        <taxon>Bacteroidota</taxon>
        <taxon>Bacteroidia</taxon>
        <taxon>Bacteroidales</taxon>
        <taxon>Bacteroidaceae</taxon>
        <taxon>Bacteroides</taxon>
    </lineage>
</organism>
<dbReference type="RefSeq" id="WP_255386183.1">
    <property type="nucleotide sequence ID" value="NZ_CAXSLD010000014.1"/>
</dbReference>
<proteinExistence type="predicted"/>
<sequence>MKATVMLIRHGRDEFFPWLWRDLFMAVERSYHGRGEVLIP</sequence>
<name>A0AA95BUP0_9BACE</name>
<reference evidence="1" key="1">
    <citation type="submission" date="2022-08" db="EMBL/GenBank/DDBJ databases">
        <title>Genome Sequencing of Bacteroides fragilis Group Isolates with Nanopore Technology.</title>
        <authorList>
            <person name="Tisza M.J."/>
            <person name="Smith D."/>
            <person name="Dekker J.P."/>
        </authorList>
    </citation>
    <scope>NUCLEOTIDE SEQUENCE</scope>
    <source>
        <strain evidence="1">BFG-474</strain>
    </source>
</reference>
<accession>A0AA95BUP0</accession>
<dbReference type="EMBL" id="CP103166">
    <property type="protein sequence ID" value="UVQ96463.1"/>
    <property type="molecule type" value="Genomic_DNA"/>
</dbReference>
<evidence type="ECO:0000313" key="2">
    <source>
        <dbReference type="Proteomes" id="UP001060260"/>
    </source>
</evidence>
<protein>
    <submittedName>
        <fullName evidence="1">Uncharacterized protein</fullName>
    </submittedName>
</protein>
<dbReference type="AlphaFoldDB" id="A0AA95BUP0"/>
<dbReference type="Proteomes" id="UP001060260">
    <property type="component" value="Chromosome"/>
</dbReference>
<evidence type="ECO:0000313" key="1">
    <source>
        <dbReference type="EMBL" id="UVQ96463.1"/>
    </source>
</evidence>
<gene>
    <name evidence="1" type="ORF">NXW23_19510</name>
</gene>